<evidence type="ECO:0000259" key="24">
    <source>
        <dbReference type="Pfam" id="PF18199"/>
    </source>
</evidence>
<dbReference type="Gene3D" id="1.20.140.100">
    <property type="entry name" value="Dynein heavy chain, N-terminal domain 2"/>
    <property type="match status" value="1"/>
</dbReference>
<dbReference type="GO" id="GO:0005524">
    <property type="term" value="F:ATP binding"/>
    <property type="evidence" value="ECO:0007669"/>
    <property type="project" value="UniProtKB-KW"/>
</dbReference>
<keyword evidence="26" id="KW-1185">Reference proteome</keyword>
<dbReference type="InterPro" id="IPR041589">
    <property type="entry name" value="DNAH3_AAA_lid_1"/>
</dbReference>
<dbReference type="Pfam" id="PF18199">
    <property type="entry name" value="Dynein_C"/>
    <property type="match status" value="1"/>
</dbReference>
<dbReference type="Gene3D" id="3.40.50.300">
    <property type="entry name" value="P-loop containing nucleotide triphosphate hydrolases"/>
    <property type="match status" value="5"/>
</dbReference>
<evidence type="ECO:0000256" key="13">
    <source>
        <dbReference type="ARBA" id="ARBA00023273"/>
    </source>
</evidence>
<dbReference type="InterPro" id="IPR004273">
    <property type="entry name" value="Dynein_heavy_D6_P-loop"/>
</dbReference>
<keyword evidence="12" id="KW-0206">Cytoskeleton</keyword>
<dbReference type="PANTHER" id="PTHR45703">
    <property type="entry name" value="DYNEIN HEAVY CHAIN"/>
    <property type="match status" value="1"/>
</dbReference>
<evidence type="ECO:0000256" key="4">
    <source>
        <dbReference type="ARBA" id="ARBA00022701"/>
    </source>
</evidence>
<dbReference type="InterPro" id="IPR035706">
    <property type="entry name" value="AAA_9"/>
</dbReference>
<dbReference type="InterPro" id="IPR024317">
    <property type="entry name" value="Dynein_heavy_chain_D4_dom"/>
</dbReference>
<dbReference type="SUPFAM" id="SSF52540">
    <property type="entry name" value="P-loop containing nucleoside triphosphate hydrolases"/>
    <property type="match status" value="3"/>
</dbReference>
<dbReference type="GO" id="GO:0051959">
    <property type="term" value="F:dynein light intermediate chain binding"/>
    <property type="evidence" value="ECO:0007669"/>
    <property type="project" value="InterPro"/>
</dbReference>
<keyword evidence="6" id="KW-0547">Nucleotide-binding</keyword>
<feature type="domain" description="Dynein heavy chain AAA lid" evidence="23">
    <location>
        <begin position="3650"/>
        <end position="3784"/>
    </location>
</feature>
<name>A0A1J4JI78_9EUKA</name>
<dbReference type="InterPro" id="IPR042219">
    <property type="entry name" value="AAA_lid_11_sf"/>
</dbReference>
<feature type="domain" description="Dynein heavy chain 3 AAA+ lid" evidence="22">
    <location>
        <begin position="2260"/>
        <end position="2346"/>
    </location>
</feature>
<dbReference type="GO" id="GO:0030286">
    <property type="term" value="C:dynein complex"/>
    <property type="evidence" value="ECO:0007669"/>
    <property type="project" value="UniProtKB-KW"/>
</dbReference>
<dbReference type="InterPro" id="IPR041658">
    <property type="entry name" value="AAA_lid_11"/>
</dbReference>
<comment type="similarity">
    <text evidence="2">Belongs to the dynein heavy chain family.</text>
</comment>
<evidence type="ECO:0000256" key="11">
    <source>
        <dbReference type="ARBA" id="ARBA00023175"/>
    </source>
</evidence>
<feature type="domain" description="Dynein heavy chain region D6 P-loop" evidence="15">
    <location>
        <begin position="3504"/>
        <end position="3616"/>
    </location>
</feature>
<evidence type="ECO:0000259" key="21">
    <source>
        <dbReference type="Pfam" id="PF17852"/>
    </source>
</evidence>
<feature type="domain" description="Dynein heavy chain coiled coil stalk" evidence="18">
    <location>
        <begin position="2670"/>
        <end position="3016"/>
    </location>
</feature>
<evidence type="ECO:0000259" key="22">
    <source>
        <dbReference type="Pfam" id="PF17857"/>
    </source>
</evidence>
<dbReference type="Gene3D" id="3.20.180.20">
    <property type="entry name" value="Dynein heavy chain, N-terminal domain 2"/>
    <property type="match status" value="1"/>
</dbReference>
<keyword evidence="5" id="KW-0677">Repeat</keyword>
<accession>A0A1J4JI78</accession>
<evidence type="ECO:0000256" key="1">
    <source>
        <dbReference type="ARBA" id="ARBA00004430"/>
    </source>
</evidence>
<dbReference type="FunFam" id="1.20.58.1120:FF:000001">
    <property type="entry name" value="dynein heavy chain 2, axonemal"/>
    <property type="match status" value="1"/>
</dbReference>
<dbReference type="Gene3D" id="1.10.8.1220">
    <property type="match status" value="1"/>
</dbReference>
<dbReference type="FunFam" id="1.20.920.20:FF:000001">
    <property type="entry name" value="dynein heavy chain 2, axonemal"/>
    <property type="match status" value="1"/>
</dbReference>
<evidence type="ECO:0000259" key="20">
    <source>
        <dbReference type="Pfam" id="PF12781"/>
    </source>
</evidence>
<dbReference type="InterPro" id="IPR041466">
    <property type="entry name" value="Dynein_AAA5_ext"/>
</dbReference>
<dbReference type="FunFam" id="1.20.140.100:FF:000001">
    <property type="entry name" value="dynein heavy chain 17, axonemal"/>
    <property type="match status" value="1"/>
</dbReference>
<dbReference type="Pfam" id="PF17857">
    <property type="entry name" value="AAA_lid_1"/>
    <property type="match status" value="1"/>
</dbReference>
<dbReference type="Pfam" id="PF08393">
    <property type="entry name" value="DHC_N2"/>
    <property type="match status" value="1"/>
</dbReference>
<feature type="domain" description="Dynein heavy chain C-terminal" evidence="24">
    <location>
        <begin position="3791"/>
        <end position="4092"/>
    </location>
</feature>
<evidence type="ECO:0000256" key="5">
    <source>
        <dbReference type="ARBA" id="ARBA00022737"/>
    </source>
</evidence>
<keyword evidence="13" id="KW-0966">Cell projection</keyword>
<evidence type="ECO:0000259" key="19">
    <source>
        <dbReference type="Pfam" id="PF12780"/>
    </source>
</evidence>
<feature type="domain" description="Dynein heavy chain hydrolytic ATP-binding dynein motor region" evidence="17">
    <location>
        <begin position="1397"/>
        <end position="1724"/>
    </location>
</feature>
<dbReference type="Gene3D" id="1.10.287.2620">
    <property type="match status" value="1"/>
</dbReference>
<dbReference type="InterPro" id="IPR024743">
    <property type="entry name" value="Dynein_HC_stalk"/>
</dbReference>
<dbReference type="InterPro" id="IPR042222">
    <property type="entry name" value="Dynein_2_N"/>
</dbReference>
<dbReference type="Pfam" id="PF17852">
    <property type="entry name" value="Dynein_AAA_lid"/>
    <property type="match status" value="1"/>
</dbReference>
<dbReference type="GO" id="GO:0007018">
    <property type="term" value="P:microtubule-based movement"/>
    <property type="evidence" value="ECO:0007669"/>
    <property type="project" value="InterPro"/>
</dbReference>
<dbReference type="Proteomes" id="UP000179807">
    <property type="component" value="Unassembled WGS sequence"/>
</dbReference>
<keyword evidence="3" id="KW-0963">Cytoplasm</keyword>
<keyword evidence="10" id="KW-0969">Cilium</keyword>
<keyword evidence="4" id="KW-0493">Microtubule</keyword>
<evidence type="ECO:0000256" key="6">
    <source>
        <dbReference type="ARBA" id="ARBA00022741"/>
    </source>
</evidence>
<dbReference type="GO" id="GO:0045505">
    <property type="term" value="F:dynein intermediate chain binding"/>
    <property type="evidence" value="ECO:0007669"/>
    <property type="project" value="InterPro"/>
</dbReference>
<dbReference type="FunFam" id="1.10.8.710:FF:000001">
    <property type="entry name" value="Dynein axonemal heavy chain 2"/>
    <property type="match status" value="1"/>
</dbReference>
<evidence type="ECO:0000256" key="9">
    <source>
        <dbReference type="ARBA" id="ARBA00023054"/>
    </source>
</evidence>
<comment type="subcellular location">
    <subcellularLocation>
        <location evidence="1">Cytoplasm</location>
        <location evidence="1">Cytoskeleton</location>
        <location evidence="1">Cilium axoneme</location>
    </subcellularLocation>
</comment>
<evidence type="ECO:0000256" key="8">
    <source>
        <dbReference type="ARBA" id="ARBA00023017"/>
    </source>
</evidence>
<dbReference type="InterPro" id="IPR041228">
    <property type="entry name" value="Dynein_C"/>
</dbReference>
<evidence type="ECO:0000256" key="10">
    <source>
        <dbReference type="ARBA" id="ARBA00023069"/>
    </source>
</evidence>
<dbReference type="Gene3D" id="1.20.58.1120">
    <property type="match status" value="1"/>
</dbReference>
<dbReference type="GO" id="GO:0008569">
    <property type="term" value="F:minus-end-directed microtubule motor activity"/>
    <property type="evidence" value="ECO:0007669"/>
    <property type="project" value="InterPro"/>
</dbReference>
<dbReference type="FunFam" id="3.40.50.300:FF:000049">
    <property type="entry name" value="Dynein, axonemal, heavy chain 5"/>
    <property type="match status" value="1"/>
</dbReference>
<dbReference type="Pfam" id="PF12774">
    <property type="entry name" value="AAA_6"/>
    <property type="match status" value="1"/>
</dbReference>
<evidence type="ECO:0000256" key="2">
    <source>
        <dbReference type="ARBA" id="ARBA00008887"/>
    </source>
</evidence>
<dbReference type="InterPro" id="IPR042228">
    <property type="entry name" value="Dynein_linker_3"/>
</dbReference>
<dbReference type="Pfam" id="PF12777">
    <property type="entry name" value="MT"/>
    <property type="match status" value="1"/>
</dbReference>
<dbReference type="Pfam" id="PF12781">
    <property type="entry name" value="AAA_9"/>
    <property type="match status" value="1"/>
</dbReference>
<dbReference type="OrthoDB" id="286107at2759"/>
<protein>
    <submittedName>
        <fullName evidence="25">Dynein heavy chain family protein</fullName>
    </submittedName>
</protein>
<dbReference type="FunFam" id="3.40.50.300:FF:000153">
    <property type="entry name" value="Dynein axonemal heavy chain 1"/>
    <property type="match status" value="1"/>
</dbReference>
<dbReference type="InterPro" id="IPR035699">
    <property type="entry name" value="AAA_6"/>
</dbReference>
<sequence>MSAGGRFSRGKSRLIERESVIRDKKAINKRIGRINPEDTVKIPIIGEWDVGEQVPTNPYEQRSVTTLKNVRPFPKSVPLTDNQIQRILEKPVTEPIEEPHVNPKQIIDAPMKVKLPQVLKAPAVYEPRICFPEGTATTDLSSILRAKHRAPARPLPPLHERDNELGESEFLPLEYFDDIALSEYTNDELMKNPHGVSKYTSNGETTWERCFVVDFNNDTRMYTIEWEANHKRKRVPRFNIRFDMENPDKFNIRVEAAKKARILYQASVRFDARLALMPIDNLPGIPDDSMQRIHNRSGQPTGKYAEMLEEMENEIKYDYKALSNKMEYIYELEHNPLIPNRDEFMLLKKDHRLLVPNFGLAFIPHYDFKEVLNQVQSRHLFANQYIQEGVYHIWKIFQNSNHIIFLNKGFNKILTLEDFVTRQYQHLNDTTKQVKESIQTTIEKVITNTKKNQPKDPINNSRNNEMFQKMAVLTSRMLHTVLLEIVHQTLLNYGKLFTRYLDESNDEEPQFYIDVYFRDMTKLEFIPPTETFEDQLLSLLQQLETSVADLPVIKVTKVKIDTSAVSFEDCINAIKTRREQLAKEFKLLFNRLEAFLDDNRYIEKVMVLDPISYSADFDPDGERSLDEYRDQISHFQQTLNKVISELKASYNIGLFRVSCKTFKDTAINHIRCLIYNFLAKMKNLMMNSIMDLHNEYDEIALELKRIPTTPEDLHEMKKYLDYVTESEPGRVKRMEKTKERFKFLEEYQFDLDNEDFSYRFDTLQMPNKITSMLDEADKVLANERIRMIRELRANQRHLENETLITSEQLNAFIIKYTDLDLTLEASDVVNELAQKLQKLKADQDKYNSHEVLFEFDPVNCRILTKLFEEFTPLHALWNLAKEWTIIYDQWMMTPFPQVKTDAMNTFIQTSSKKLVKLKKDLVNQRVIVDKVVTPLFNQVEQFKQKMPLLIKLRHPGIKAQHWEQISDITEFTVKPSMDVSLQEFLDYNLDQWFEKISGIAGIAAQEYTIEASIDQMDIELQTIKFVTVQYKDSGHFILQQIDDLMSIMDDQIVTTQSLLTSPFIGPVKDRATERLDFLKTSHKTLDAWIVCQRNFLYLQPIFTGTSIQQKLHKEATDWQTINKMWGSIMTLTHNHPDFLNVMHRDQLFNQLQTCNKLLEGIVKGLNEYLETKRLCFPRFFFLSNEELISILSHTRDFDKIQESMPKLFEYVNSISVTDDVEIVSMSDANGEEVKLTSPVDGNTFEIEEWLISFEEEMKNTLKESIRDALTSHSTKKKEIWIKDFPAQAILIANQILWTQQVMNTFKGQKIRALKSLSNKYVEQLNMLTTLVRQSPNKLMRQVISCLLIAEVHNRDIINFLIKSDVIESSDFKWQQQLRYYWEDETVIARSINNNYEYSYEYAGNSARLVITPLTDRCYQTLLAAFKQNLSGAPSGPAGTGKTETVRDCAKALGRACVVYNCSENVTPEQMSQFFAGLSSAGSWSCFDEFNRINIEVLSVIAQQVRTIQSALSAHAEMFVIDHRNIKLNMNAAICITMNPGYAGRTELPDNLKALFRPCAMMIPDYGFICEILLFSGGFQSASELSVKLVALFQLCQTQLSNQHHYDWGLRAMKSILERASIVKRINSDLEEPILLLNSVYECTAARLVSSDIPLFQGILKDVFPESAVNKPIDDNLIEKLTTVLSRDLEVMPLQETINKSIEFYETQNLRHGIMLVGNSMSMKSTAWKSIELALNLDQETRQVYSMHLNPKSITLDELYGSFNPATSEWKDGILSSLIRECSFSEEDCLKLIVVDGPVDSTWIESMNSLLDDNKVLCLPNNERIQFGSKVKMVFEVGDLIHASPATVSRCGMIFFDQGSLPWTALADSWAEKTSKINQTIATYLRDLMNHYIPPMIQFITNDVKMAIDVNPNFAVKNFLTLLDCYVPISRKLESEKVEGTNETRIVDKLQHNIYFSGFSGSDNNNIPLFDGEQLCVVFERAFTFCLVWAFGGILPDEARNTFDRFFKDQCEIHQSKCPFPPRLTVFDYYADLSRFSWIVWSDGISNMNFTGEFPLYQQMIPTAESASALFLSRLLIHYGKNVLVFGPESLKTLTSFTLMNTTLDSSLFDMHYLPLSSCSTPNYITRYMRSFMHKKSGKYGPLPEKKLVFFLDSLNSIKPEEYGSQPALELLRQLNDYNGWYHIKNMEFIRVADTNVYGMMGQPGGGCFQISDRLMRHYFMLHVPKYKQPTLQIIMNSLMVQHFSKYIQPARDMIKTVCSATLDIFELINKHMLPVPSKMHYVFGLRNLIRIIRGMLLTSAQFINSETQFMKSWFHEMNREFLDRFNSDKDRTWFNLQMIEMFPKHFKVQWEVVNPDNFLMFNQFADGSQRYKEVTQKPDQVLQTCASILDQHNLDSTKELKITLFHEAVEHISSLVRVIGMEKGHMLLLGVKSSGRKSFARLSLHIAGADTYELAIKRGYSVNDWNDDLKNLLKQCGVQDVETGFIINDSQIVFEKQLEDIANLMSIGSVPQLFDNEEIDAIKQEIMQAELNVDIDMYKLFHERIQKNLHIIFVMSPYGQVFKDVMLYYTAIRSETVIDYYMPWSQNALESVAQASLTGGSIGSPDLVHSIVTVCVKIHKSVEEWSTKFFKETKRFTAVTPSRYFELLSTFHRKLVKKQLETAQQIRDYESGVDKIKSTRNQIEQMSIQLDKEIPLLEKTKNEVKTLLAELEVKKEEVEQMKVKVEEQSKSAEKEASLAQAANKIAQEQFELAQPLLQEAQEAVQRLDKDSLINIKKLHAPSAGMKETFEAICIMFGRQPRKVEVVPGIKEDDYWPEVISLLNDVQFVKNVTNFKIESVSKETINKLKKYVPMNKTLRQEKRKAALASFLAVGALYDWVCASFDYWFVYQDILPKKLAAEEAEKKVQESQKQLEDAQAQLTAIEEKLKDLVDNVDKMQNREKELIASVENTQIRLARAQKIMSGLSGETARWSECAENLRNSSIFILGDSILITGVLTYLGAFSPSYRSNIINQWKTFLAGEGIKFSSSFTIESSLGNEVTIRDWIINGLPNDQHSIENALIITQNEKSFPLLIDPQLSGTRWLRSIEGEKLVILNFDQTDFVPRLRSCVSTGLPVLIDNIGLKLDPSIEPILSHEISKIGGKLQIALGGELVAYNKNFRLYLSTKYPNPQYTPEVCSQLTLINFTTTMEGLTDLLLNNLLEVEREDLDKKRITIMESNSENIKKLKEIENEILKIVSNAGNDILDDDNAIQTLQTAQKTSASIEQQMSVSEKTEQQIQQFKSRYQAVAERAALLYFCVSDFGVIDPMYQFSLKWFVPLFRTAISECEHTNDHLQTILALHKSIAKEFYTSVSYSLFSRHKLLFSALMTFRILLSEKKITHSELAYFISPATTSDPNGISWMSEEDWKYIGALPELNNHFKNLVDHMHYNKVQWQKYIDSEEPEEMQFPYTGNISSFQRLLILRIFHLQRIREGLRKFIRDNLGEDFVKPPTLNLHKVFKDSDCLSPLVFIIMPGIDPQDEIMQVASSMGLDRYLKAYSLGRGQGAGAEELILDAADRGFWVLLQNCHLSLSWMPKLEQLITNLSPQSTHKRFRLCLVTMSSPEFPIGILYQGTKLIYEIPKGIRENVMRIYGQMDPDEYKLIDATSPERSMTFQLAFIHGIILERLQFGALGWNIPYEFNPSDYSIALKHLKMFLSESVPGSVPITALSYVIGELDYGGRVTDSWDRRTLIALFRKYFTEDGKGPKSRYPAPNFISPLEQVLKVIEGWPIQTMGTDVSLSENATTINSRNEALKIFSNLLEVQPTLILSTNEKVSEEQFSLSLIQNLLHEIPALFSLNDLKKRFDMKDTLNTILYHEVVSYNNLITVMKNSLDLMLSGLNGLIIIDDILEIFLKHIKGNKVPTEWLSASYPSILSLHSYMNDFKKRIEFITTWVRTGNPPVIFDLGAFFHPDEFLSGVLQIYSRKHNAPFDTLSWITTPVVSMPDKQLNEAPEEGVYISGLPLEGAKWDIARQYLVECGVKELTNFLPVMHLQPTQKTNIYDMKVTYECPVYRTQNRGTGALDLQNYVLSLFLPTPRQEPDHWILRSVAAFITTE</sequence>
<dbReference type="InterPro" id="IPR013602">
    <property type="entry name" value="Dynein_heavy_linker"/>
</dbReference>
<dbReference type="Gene3D" id="1.20.920.20">
    <property type="match status" value="1"/>
</dbReference>
<dbReference type="Gene3D" id="1.20.920.30">
    <property type="match status" value="1"/>
</dbReference>
<evidence type="ECO:0000259" key="23">
    <source>
        <dbReference type="Pfam" id="PF18198"/>
    </source>
</evidence>
<dbReference type="Pfam" id="PF18198">
    <property type="entry name" value="AAA_lid_11"/>
    <property type="match status" value="1"/>
</dbReference>
<dbReference type="PANTHER" id="PTHR45703:SF36">
    <property type="entry name" value="DYNEIN HEAVY CHAIN, CYTOPLASMIC"/>
    <property type="match status" value="1"/>
</dbReference>
<dbReference type="InterPro" id="IPR027417">
    <property type="entry name" value="P-loop_NTPase"/>
</dbReference>
<dbReference type="Pfam" id="PF12775">
    <property type="entry name" value="AAA_7"/>
    <property type="match status" value="1"/>
</dbReference>
<feature type="coiled-coil region" evidence="14">
    <location>
        <begin position="2899"/>
        <end position="2954"/>
    </location>
</feature>
<evidence type="ECO:0000256" key="14">
    <source>
        <dbReference type="SAM" id="Coils"/>
    </source>
</evidence>
<reference evidence="25" key="1">
    <citation type="submission" date="2016-10" db="EMBL/GenBank/DDBJ databases">
        <authorList>
            <person name="Benchimol M."/>
            <person name="Almeida L.G."/>
            <person name="Vasconcelos A.T."/>
            <person name="Perreira-Neves A."/>
            <person name="Rosa I.A."/>
            <person name="Tasca T."/>
            <person name="Bogo M.R."/>
            <person name="de Souza W."/>
        </authorList>
    </citation>
    <scope>NUCLEOTIDE SEQUENCE [LARGE SCALE GENOMIC DNA]</scope>
    <source>
        <strain evidence="25">K</strain>
    </source>
</reference>
<dbReference type="Gene3D" id="1.10.472.130">
    <property type="match status" value="1"/>
</dbReference>
<feature type="coiled-coil region" evidence="14">
    <location>
        <begin position="2697"/>
        <end position="2749"/>
    </location>
</feature>
<evidence type="ECO:0000313" key="25">
    <source>
        <dbReference type="EMBL" id="OHS98393.1"/>
    </source>
</evidence>
<dbReference type="Gene3D" id="1.10.8.720">
    <property type="entry name" value="Region D6 of dynein motor"/>
    <property type="match status" value="1"/>
</dbReference>
<dbReference type="Gene3D" id="1.20.1270.280">
    <property type="match status" value="1"/>
</dbReference>
<dbReference type="GO" id="GO:0005874">
    <property type="term" value="C:microtubule"/>
    <property type="evidence" value="ECO:0007669"/>
    <property type="project" value="UniProtKB-KW"/>
</dbReference>
<dbReference type="RefSeq" id="XP_068351530.1">
    <property type="nucleotide sequence ID" value="XM_068510145.1"/>
</dbReference>
<dbReference type="InterPro" id="IPR043160">
    <property type="entry name" value="Dynein_C_barrel"/>
</dbReference>
<feature type="domain" description="Dynein heavy chain AAA module D4" evidence="19">
    <location>
        <begin position="2400"/>
        <end position="2652"/>
    </location>
</feature>
<evidence type="ECO:0000259" key="15">
    <source>
        <dbReference type="Pfam" id="PF03028"/>
    </source>
</evidence>
<evidence type="ECO:0000256" key="7">
    <source>
        <dbReference type="ARBA" id="ARBA00022840"/>
    </source>
</evidence>
<dbReference type="Pfam" id="PF03028">
    <property type="entry name" value="Dynein_heavy"/>
    <property type="match status" value="1"/>
</dbReference>
<evidence type="ECO:0000313" key="26">
    <source>
        <dbReference type="Proteomes" id="UP000179807"/>
    </source>
</evidence>
<keyword evidence="11" id="KW-0505">Motor protein</keyword>
<feature type="domain" description="Dynein heavy chain linker" evidence="16">
    <location>
        <begin position="863"/>
        <end position="1268"/>
    </location>
</feature>
<feature type="domain" description="Dynein heavy chain ATP-binding dynein motor region" evidence="20">
    <location>
        <begin position="3043"/>
        <end position="3264"/>
    </location>
</feature>
<dbReference type="VEuPathDB" id="TrichDB:TRFO_35243"/>
<dbReference type="FunFam" id="3.40.50.300:FF:000044">
    <property type="entry name" value="Dynein heavy chain 5, axonemal"/>
    <property type="match status" value="1"/>
</dbReference>
<gene>
    <name evidence="25" type="ORF">TRFO_35243</name>
</gene>
<feature type="domain" description="Dynein heavy chain AAA 5 extension" evidence="21">
    <location>
        <begin position="1884"/>
        <end position="2042"/>
    </location>
</feature>
<dbReference type="Pfam" id="PF12780">
    <property type="entry name" value="AAA_8"/>
    <property type="match status" value="1"/>
</dbReference>
<dbReference type="Gene3D" id="1.10.8.710">
    <property type="match status" value="1"/>
</dbReference>
<dbReference type="FunFam" id="3.10.490.20:FF:000009">
    <property type="entry name" value="Dynein heavy chain 4"/>
    <property type="match status" value="1"/>
</dbReference>
<dbReference type="GO" id="GO:0005930">
    <property type="term" value="C:axoneme"/>
    <property type="evidence" value="ECO:0007669"/>
    <property type="project" value="UniProtKB-SubCell"/>
</dbReference>
<dbReference type="Gene3D" id="3.10.490.20">
    <property type="match status" value="1"/>
</dbReference>
<keyword evidence="8" id="KW-0243">Dynein</keyword>
<dbReference type="EMBL" id="MLAK01001059">
    <property type="protein sequence ID" value="OHS98393.1"/>
    <property type="molecule type" value="Genomic_DNA"/>
</dbReference>
<evidence type="ECO:0000259" key="16">
    <source>
        <dbReference type="Pfam" id="PF08393"/>
    </source>
</evidence>
<keyword evidence="7" id="KW-0067">ATP-binding</keyword>
<evidence type="ECO:0000259" key="17">
    <source>
        <dbReference type="Pfam" id="PF12774"/>
    </source>
</evidence>
<organism evidence="25 26">
    <name type="scientific">Tritrichomonas foetus</name>
    <dbReference type="NCBI Taxonomy" id="1144522"/>
    <lineage>
        <taxon>Eukaryota</taxon>
        <taxon>Metamonada</taxon>
        <taxon>Parabasalia</taxon>
        <taxon>Tritrichomonadida</taxon>
        <taxon>Tritrichomonadidae</taxon>
        <taxon>Tritrichomonas</taxon>
    </lineage>
</organism>
<comment type="caution">
    <text evidence="25">The sequence shown here is derived from an EMBL/GenBank/DDBJ whole genome shotgun (WGS) entry which is preliminary data.</text>
</comment>
<evidence type="ECO:0000259" key="18">
    <source>
        <dbReference type="Pfam" id="PF12777"/>
    </source>
</evidence>
<keyword evidence="9 14" id="KW-0175">Coiled coil</keyword>
<dbReference type="Gene3D" id="6.10.140.1060">
    <property type="match status" value="1"/>
</dbReference>
<evidence type="ECO:0000256" key="12">
    <source>
        <dbReference type="ARBA" id="ARBA00023212"/>
    </source>
</evidence>
<dbReference type="InterPro" id="IPR043157">
    <property type="entry name" value="Dynein_AAA1S"/>
</dbReference>
<proteinExistence type="inferred from homology"/>
<dbReference type="InterPro" id="IPR026983">
    <property type="entry name" value="DHC"/>
</dbReference>
<evidence type="ECO:0000256" key="3">
    <source>
        <dbReference type="ARBA" id="ARBA00022490"/>
    </source>
</evidence>
<dbReference type="GeneID" id="94844849"/>
<dbReference type="FunFam" id="1.10.8.1220:FF:000001">
    <property type="entry name" value="Dynein axonemal heavy chain 5"/>
    <property type="match status" value="1"/>
</dbReference>